<accession>A0A1U7CRH0</accession>
<feature type="signal peptide" evidence="1">
    <location>
        <begin position="1"/>
        <end position="19"/>
    </location>
</feature>
<dbReference type="Proteomes" id="UP000186309">
    <property type="component" value="Chromosome"/>
</dbReference>
<sequence length="150" mass="16360">MLCATIGLNVISLVLAAFPAPVSRADDALKAEDLVGGYEIVSGEKFGVKEPDERIKGSTVQFTKDRVVVMDKEEKEVYGATYELKAGEHGVGKITLTSKLAADENQIAQGLIEKKGDKVRLIYALPGGEIPREFKTKDKQLLFVLKKHAD</sequence>
<evidence type="ECO:0008006" key="4">
    <source>
        <dbReference type="Google" id="ProtNLM"/>
    </source>
</evidence>
<keyword evidence="1" id="KW-0732">Signal</keyword>
<organism evidence="2 3">
    <name type="scientific">Paludisphaera borealis</name>
    <dbReference type="NCBI Taxonomy" id="1387353"/>
    <lineage>
        <taxon>Bacteria</taxon>
        <taxon>Pseudomonadati</taxon>
        <taxon>Planctomycetota</taxon>
        <taxon>Planctomycetia</taxon>
        <taxon>Isosphaerales</taxon>
        <taxon>Isosphaeraceae</taxon>
        <taxon>Paludisphaera</taxon>
    </lineage>
</organism>
<dbReference type="STRING" id="1387353.BSF38_03004"/>
<evidence type="ECO:0000313" key="2">
    <source>
        <dbReference type="EMBL" id="APW61489.1"/>
    </source>
</evidence>
<dbReference type="AlphaFoldDB" id="A0A1U7CRH0"/>
<feature type="chain" id="PRO_5012549908" description="Lipocalin-like domain-containing protein" evidence="1">
    <location>
        <begin position="20"/>
        <end position="150"/>
    </location>
</feature>
<protein>
    <recommendedName>
        <fullName evidence="4">Lipocalin-like domain-containing protein</fullName>
    </recommendedName>
</protein>
<gene>
    <name evidence="2" type="ORF">BSF38_03004</name>
</gene>
<name>A0A1U7CRH0_9BACT</name>
<dbReference type="RefSeq" id="WP_145952141.1">
    <property type="nucleotide sequence ID" value="NZ_CP019082.1"/>
</dbReference>
<keyword evidence="3" id="KW-1185">Reference proteome</keyword>
<dbReference type="OrthoDB" id="290190at2"/>
<evidence type="ECO:0000313" key="3">
    <source>
        <dbReference type="Proteomes" id="UP000186309"/>
    </source>
</evidence>
<proteinExistence type="predicted"/>
<dbReference type="EMBL" id="CP019082">
    <property type="protein sequence ID" value="APW61489.1"/>
    <property type="molecule type" value="Genomic_DNA"/>
</dbReference>
<reference evidence="3" key="1">
    <citation type="submission" date="2016-12" db="EMBL/GenBank/DDBJ databases">
        <title>Comparative genomics of four Isosphaeraceae planctomycetes: a common pool of plasmids and glycoside hydrolase genes.</title>
        <authorList>
            <person name="Ivanova A."/>
        </authorList>
    </citation>
    <scope>NUCLEOTIDE SEQUENCE [LARGE SCALE GENOMIC DNA]</scope>
    <source>
        <strain evidence="3">PX4</strain>
    </source>
</reference>
<dbReference type="KEGG" id="pbor:BSF38_03004"/>
<evidence type="ECO:0000256" key="1">
    <source>
        <dbReference type="SAM" id="SignalP"/>
    </source>
</evidence>